<dbReference type="AlphaFoldDB" id="A0AAP0JT38"/>
<dbReference type="Pfam" id="PF11955">
    <property type="entry name" value="PORR"/>
    <property type="match status" value="1"/>
</dbReference>
<dbReference type="PANTHER" id="PTHR31476">
    <property type="entry name" value="PROTEIN WHAT'S THIS FACTOR 1 HOMOLOG, CHLOROPLASTIC"/>
    <property type="match status" value="1"/>
</dbReference>
<dbReference type="InterPro" id="IPR021099">
    <property type="entry name" value="PORR_domain"/>
</dbReference>
<accession>A0AAP0JT38</accession>
<dbReference type="Proteomes" id="UP001417504">
    <property type="component" value="Unassembled WGS sequence"/>
</dbReference>
<comment type="caution">
    <text evidence="2">The sequence shown here is derived from an EMBL/GenBank/DDBJ whole genome shotgun (WGS) entry which is preliminary data.</text>
</comment>
<dbReference type="InterPro" id="IPR045040">
    <property type="entry name" value="PORR_fam"/>
</dbReference>
<reference evidence="2 3" key="1">
    <citation type="submission" date="2024-01" db="EMBL/GenBank/DDBJ databases">
        <title>Genome assemblies of Stephania.</title>
        <authorList>
            <person name="Yang L."/>
        </authorList>
    </citation>
    <scope>NUCLEOTIDE SEQUENCE [LARGE SCALE GENOMIC DNA]</scope>
    <source>
        <strain evidence="2">QJT</strain>
        <tissue evidence="2">Leaf</tissue>
    </source>
</reference>
<gene>
    <name evidence="2" type="ORF">Sjap_009557</name>
</gene>
<evidence type="ECO:0000313" key="3">
    <source>
        <dbReference type="Proteomes" id="UP001417504"/>
    </source>
</evidence>
<evidence type="ECO:0000313" key="2">
    <source>
        <dbReference type="EMBL" id="KAK9138963.1"/>
    </source>
</evidence>
<protein>
    <recommendedName>
        <fullName evidence="1">PORR domain-containing protein</fullName>
    </recommendedName>
</protein>
<organism evidence="2 3">
    <name type="scientific">Stephania japonica</name>
    <dbReference type="NCBI Taxonomy" id="461633"/>
    <lineage>
        <taxon>Eukaryota</taxon>
        <taxon>Viridiplantae</taxon>
        <taxon>Streptophyta</taxon>
        <taxon>Embryophyta</taxon>
        <taxon>Tracheophyta</taxon>
        <taxon>Spermatophyta</taxon>
        <taxon>Magnoliopsida</taxon>
        <taxon>Ranunculales</taxon>
        <taxon>Menispermaceae</taxon>
        <taxon>Menispermoideae</taxon>
        <taxon>Cissampelideae</taxon>
        <taxon>Stephania</taxon>
    </lineage>
</organism>
<feature type="domain" description="PORR" evidence="1">
    <location>
        <begin position="1"/>
        <end position="280"/>
    </location>
</feature>
<evidence type="ECO:0000259" key="1">
    <source>
        <dbReference type="Pfam" id="PF11955"/>
    </source>
</evidence>
<dbReference type="PANTHER" id="PTHR31476:SF2">
    <property type="entry name" value="UBIQUITIN CARBOXYL-TERMINAL HYDROLASE FAMILY PROTEIN"/>
    <property type="match status" value="1"/>
</dbReference>
<sequence>MIHRYPSIFQLFRIPSDSPMSPNCEQLCVGLTEQALALSVQESTLKASIESVLANKLQKLLMLSTHHRLLLNKLVHLGPDLGLPRNFRSCLCNQYPDRFKVVETSYGRALELVSWDSSLAVPLETTLSRDWTKDLIVERPLKFKHLRLRRGVNVKRKHREYLMKFQEMGEEVGLYRPYREEGMGIRPETMAAEKRACGVVREVLGMTVERRTLVDHLTHFRKDFGLPNKLRGMIVRHPELFYVSMKGERDSVFLLEGYDDKGGLVVKDELVEAKERLMGLSFGDGGEKELVLGDGEVQFWSAHEASVGDIIVWAYPEQQSFASTNPRL</sequence>
<proteinExistence type="predicted"/>
<dbReference type="EMBL" id="JBBNAE010000003">
    <property type="protein sequence ID" value="KAK9138963.1"/>
    <property type="molecule type" value="Genomic_DNA"/>
</dbReference>
<keyword evidence="3" id="KW-1185">Reference proteome</keyword>
<name>A0AAP0JT38_9MAGN</name>
<dbReference type="GO" id="GO:0003723">
    <property type="term" value="F:RNA binding"/>
    <property type="evidence" value="ECO:0007669"/>
    <property type="project" value="InterPro"/>
</dbReference>